<comment type="caution">
    <text evidence="1">The sequence shown here is derived from an EMBL/GenBank/DDBJ whole genome shotgun (WGS) entry which is preliminary data.</text>
</comment>
<sequence length="203" mass="23783">MTEDAIHIDIDPNDEKLKALDYRQFQEKLPLVFKIQKYEIPSDKENIIYNIPDYSDMNALFEGLRKYCSNIEMKKPKKQIDIPNITPFPPPKERIQELFSQSDTFDNIKYSDQIKQDIQSEETEIRETHKTSLKERKIMFASGIKIVEKMTTYESNTSKGKVSELISPNPPPPQPLLLTGIQPLRQMNIKIKLESQRNHYKIL</sequence>
<protein>
    <submittedName>
        <fullName evidence="1">Uncharacterized protein</fullName>
    </submittedName>
</protein>
<accession>A0A5J4VQH1</accession>
<dbReference type="Proteomes" id="UP000324800">
    <property type="component" value="Unassembled WGS sequence"/>
</dbReference>
<dbReference type="AlphaFoldDB" id="A0A5J4VQH1"/>
<proteinExistence type="predicted"/>
<reference evidence="1 2" key="1">
    <citation type="submission" date="2019-03" db="EMBL/GenBank/DDBJ databases">
        <title>Single cell metagenomics reveals metabolic interactions within the superorganism composed of flagellate Streblomastix strix and complex community of Bacteroidetes bacteria on its surface.</title>
        <authorList>
            <person name="Treitli S.C."/>
            <person name="Kolisko M."/>
            <person name="Husnik F."/>
            <person name="Keeling P."/>
            <person name="Hampl V."/>
        </authorList>
    </citation>
    <scope>NUCLEOTIDE SEQUENCE [LARGE SCALE GENOMIC DNA]</scope>
    <source>
        <strain evidence="1">ST1C</strain>
    </source>
</reference>
<organism evidence="1 2">
    <name type="scientific">Streblomastix strix</name>
    <dbReference type="NCBI Taxonomy" id="222440"/>
    <lineage>
        <taxon>Eukaryota</taxon>
        <taxon>Metamonada</taxon>
        <taxon>Preaxostyla</taxon>
        <taxon>Oxymonadida</taxon>
        <taxon>Streblomastigidae</taxon>
        <taxon>Streblomastix</taxon>
    </lineage>
</organism>
<gene>
    <name evidence="1" type="ORF">EZS28_019557</name>
</gene>
<dbReference type="EMBL" id="SNRW01005518">
    <property type="protein sequence ID" value="KAA6384918.1"/>
    <property type="molecule type" value="Genomic_DNA"/>
</dbReference>
<name>A0A5J4VQH1_9EUKA</name>
<evidence type="ECO:0000313" key="1">
    <source>
        <dbReference type="EMBL" id="KAA6384918.1"/>
    </source>
</evidence>
<evidence type="ECO:0000313" key="2">
    <source>
        <dbReference type="Proteomes" id="UP000324800"/>
    </source>
</evidence>